<dbReference type="Proteomes" id="UP001519287">
    <property type="component" value="Unassembled WGS sequence"/>
</dbReference>
<gene>
    <name evidence="1" type="ORF">J2Z66_004898</name>
</gene>
<name>A0ABS4J0A9_9BACL</name>
<keyword evidence="2" id="KW-1185">Reference proteome</keyword>
<protein>
    <recommendedName>
        <fullName evidence="3">Endospore coat-associated protein</fullName>
    </recommendedName>
</protein>
<sequence>MDIQSNEAAQKPTIAILTVQDKSRIFRGDRSNFADILKTGKELGAEIYVIAASDLKLTGSKVPGYRYNTEKKTWVRSLLPVPHVIYNRVPYRKMEMQPEVQQTIQACIRSNQVTLFNPAFFNKWSLFEWLSKSALTRKYIPATQQLSSSQELERLLRDHSVVYLKPVKGKAGRGIMRLERRMSKNKQPEFRLCVQENVTMEYKTHSSIDSLWQEIIERRGSKEYIMQQGITLTSYKNRVYDLRALIQKTSKGRWSVTGIGARVAGRLSITTHVPRGGSIDNPRKLLTHAFGQQQADIILKRTKQAALLLAKQIEKSSGSELGEMSMDLGVDTSGRIWFFEANSKPMKFDEPEIRQKSLKRIVGYSMYLSRKVKRG</sequence>
<reference evidence="1 2" key="1">
    <citation type="submission" date="2021-03" db="EMBL/GenBank/DDBJ databases">
        <title>Genomic Encyclopedia of Type Strains, Phase IV (KMG-IV): sequencing the most valuable type-strain genomes for metagenomic binning, comparative biology and taxonomic classification.</title>
        <authorList>
            <person name="Goeker M."/>
        </authorList>
    </citation>
    <scope>NUCLEOTIDE SEQUENCE [LARGE SCALE GENOMIC DNA]</scope>
    <source>
        <strain evidence="1 2">DSM 26048</strain>
    </source>
</reference>
<dbReference type="RefSeq" id="WP_209975002.1">
    <property type="nucleotide sequence ID" value="NZ_JAGGLB010000018.1"/>
</dbReference>
<dbReference type="EMBL" id="JAGGLB010000018">
    <property type="protein sequence ID" value="MBP1993277.1"/>
    <property type="molecule type" value="Genomic_DNA"/>
</dbReference>
<proteinExistence type="predicted"/>
<evidence type="ECO:0008006" key="3">
    <source>
        <dbReference type="Google" id="ProtNLM"/>
    </source>
</evidence>
<evidence type="ECO:0000313" key="2">
    <source>
        <dbReference type="Proteomes" id="UP001519287"/>
    </source>
</evidence>
<comment type="caution">
    <text evidence="1">The sequence shown here is derived from an EMBL/GenBank/DDBJ whole genome shotgun (WGS) entry which is preliminary data.</text>
</comment>
<organism evidence="1 2">
    <name type="scientific">Paenibacillus eucommiae</name>
    <dbReference type="NCBI Taxonomy" id="1355755"/>
    <lineage>
        <taxon>Bacteria</taxon>
        <taxon>Bacillati</taxon>
        <taxon>Bacillota</taxon>
        <taxon>Bacilli</taxon>
        <taxon>Bacillales</taxon>
        <taxon>Paenibacillaceae</taxon>
        <taxon>Paenibacillus</taxon>
    </lineage>
</organism>
<dbReference type="Pfam" id="PF14398">
    <property type="entry name" value="ATPgrasp_YheCD"/>
    <property type="match status" value="1"/>
</dbReference>
<dbReference type="SUPFAM" id="SSF56059">
    <property type="entry name" value="Glutathione synthetase ATP-binding domain-like"/>
    <property type="match status" value="1"/>
</dbReference>
<dbReference type="InterPro" id="IPR026838">
    <property type="entry name" value="YheC/D"/>
</dbReference>
<accession>A0ABS4J0A9</accession>
<evidence type="ECO:0000313" key="1">
    <source>
        <dbReference type="EMBL" id="MBP1993277.1"/>
    </source>
</evidence>